<evidence type="ECO:0000313" key="7">
    <source>
        <dbReference type="Proteomes" id="UP000664701"/>
    </source>
</evidence>
<organism evidence="6 7">
    <name type="scientific">Candidatus Enterococcus lowellii</name>
    <dbReference type="NCBI Taxonomy" id="2230877"/>
    <lineage>
        <taxon>Bacteria</taxon>
        <taxon>Bacillati</taxon>
        <taxon>Bacillota</taxon>
        <taxon>Bacilli</taxon>
        <taxon>Lactobacillales</taxon>
        <taxon>Enterococcaceae</taxon>
        <taxon>Enterococcus</taxon>
    </lineage>
</organism>
<evidence type="ECO:0000313" key="6">
    <source>
        <dbReference type="EMBL" id="WYJ75663.1"/>
    </source>
</evidence>
<dbReference type="Pfam" id="PF13377">
    <property type="entry name" value="Peripla_BP_3"/>
    <property type="match status" value="1"/>
</dbReference>
<dbReference type="Gene3D" id="3.40.50.2300">
    <property type="match status" value="2"/>
</dbReference>
<dbReference type="PROSITE" id="PS00356">
    <property type="entry name" value="HTH_LACI_1"/>
    <property type="match status" value="1"/>
</dbReference>
<dbReference type="RefSeq" id="WP_207871838.1">
    <property type="nucleotide sequence ID" value="NZ_CP147251.1"/>
</dbReference>
<proteinExistence type="predicted"/>
<evidence type="ECO:0000259" key="5">
    <source>
        <dbReference type="PROSITE" id="PS50943"/>
    </source>
</evidence>
<name>A0ABZ2SJI5_9ENTE</name>
<dbReference type="PANTHER" id="PTHR30146">
    <property type="entry name" value="LACI-RELATED TRANSCRIPTIONAL REPRESSOR"/>
    <property type="match status" value="1"/>
</dbReference>
<evidence type="ECO:0000256" key="3">
    <source>
        <dbReference type="ARBA" id="ARBA00023163"/>
    </source>
</evidence>
<keyword evidence="2" id="KW-0238">DNA-binding</keyword>
<feature type="domain" description="HTH lacI-type" evidence="4">
    <location>
        <begin position="2"/>
        <end position="57"/>
    </location>
</feature>
<dbReference type="CDD" id="cd01392">
    <property type="entry name" value="HTH_LacI"/>
    <property type="match status" value="1"/>
</dbReference>
<protein>
    <submittedName>
        <fullName evidence="6">LacI family transcriptional regulator</fullName>
    </submittedName>
</protein>
<dbReference type="InterPro" id="IPR000843">
    <property type="entry name" value="HTH_LacI"/>
</dbReference>
<reference evidence="6 7" key="1">
    <citation type="submission" date="2024-03" db="EMBL/GenBank/DDBJ databases">
        <title>The Genome Sequence of Enterococcus sp. DIV2402.</title>
        <authorList>
            <consortium name="The Broad Institute Genomics Platform"/>
            <consortium name="The Broad Institute Microbial Omics Core"/>
            <consortium name="The Broad Institute Genomic Center for Infectious Diseases"/>
            <person name="Earl A."/>
            <person name="Manson A."/>
            <person name="Gilmore M."/>
            <person name="Schwartman J."/>
            <person name="Shea T."/>
            <person name="Abouelleil A."/>
            <person name="Cao P."/>
            <person name="Chapman S."/>
            <person name="Cusick C."/>
            <person name="Young S."/>
            <person name="Neafsey D."/>
            <person name="Nusbaum C."/>
            <person name="Birren B."/>
        </authorList>
    </citation>
    <scope>NUCLEOTIDE SEQUENCE [LARGE SCALE GENOMIC DNA]</scope>
    <source>
        <strain evidence="6 7">DIV2402</strain>
    </source>
</reference>
<dbReference type="InterPro" id="IPR028082">
    <property type="entry name" value="Peripla_BP_I"/>
</dbReference>
<dbReference type="CDD" id="cd06267">
    <property type="entry name" value="PBP1_LacI_sugar_binding-like"/>
    <property type="match status" value="1"/>
</dbReference>
<dbReference type="PROSITE" id="PS50943">
    <property type="entry name" value="HTH_CROC1"/>
    <property type="match status" value="1"/>
</dbReference>
<dbReference type="Proteomes" id="UP000664701">
    <property type="component" value="Chromosome"/>
</dbReference>
<dbReference type="PROSITE" id="PS50932">
    <property type="entry name" value="HTH_LACI_2"/>
    <property type="match status" value="1"/>
</dbReference>
<dbReference type="Gene3D" id="1.10.260.40">
    <property type="entry name" value="lambda repressor-like DNA-binding domains"/>
    <property type="match status" value="1"/>
</dbReference>
<evidence type="ECO:0000259" key="4">
    <source>
        <dbReference type="PROSITE" id="PS50932"/>
    </source>
</evidence>
<dbReference type="SUPFAM" id="SSF47413">
    <property type="entry name" value="lambda repressor-like DNA-binding domains"/>
    <property type="match status" value="1"/>
</dbReference>
<sequence length="340" mass="37814">MPTIKDVANYTGVSPTTVSNVIHGRTTKVSAETKLKVEQALKELKYHSNMAGRLLAKNGSRIIGVIFQDDRAISTHTYDNPYLGEFIQAVETAIREAGYFMMFQRVSSVDDGVKLVQMWDLEGVVLSGTSPKDLSEWTNSLKIPIVFLDMYPQKEADILNIGVDDLQASYEMTHYLVSKGHQEIAFIAFGKSFEDWIGVDEKRAQGVKKALAEHQLKPNYFSAPNSEEAFAVFIQAFAKKHAGHITALFFASDLMAVRAQSVLSNHGWHIPDDFSIAGFDGTLLAKLATPQITTVYQNILQKAEKGIQLLLADIRGQQLTKRTIQITTTFIEGQSVKKIK</sequence>
<keyword evidence="1" id="KW-0805">Transcription regulation</keyword>
<keyword evidence="3" id="KW-0804">Transcription</keyword>
<accession>A0ABZ2SJI5</accession>
<evidence type="ECO:0000256" key="1">
    <source>
        <dbReference type="ARBA" id="ARBA00023015"/>
    </source>
</evidence>
<dbReference type="SUPFAM" id="SSF53822">
    <property type="entry name" value="Periplasmic binding protein-like I"/>
    <property type="match status" value="1"/>
</dbReference>
<feature type="domain" description="HTH cro/C1-type" evidence="5">
    <location>
        <begin position="3"/>
        <end position="47"/>
    </location>
</feature>
<dbReference type="InterPro" id="IPR046335">
    <property type="entry name" value="LacI/GalR-like_sensor"/>
</dbReference>
<dbReference type="PANTHER" id="PTHR30146:SF24">
    <property type="entry name" value="XYLOSE OPERON REGULATORY PROTEIN"/>
    <property type="match status" value="1"/>
</dbReference>
<dbReference type="InterPro" id="IPR010982">
    <property type="entry name" value="Lambda_DNA-bd_dom_sf"/>
</dbReference>
<keyword evidence="7" id="KW-1185">Reference proteome</keyword>
<dbReference type="SMART" id="SM00354">
    <property type="entry name" value="HTH_LACI"/>
    <property type="match status" value="1"/>
</dbReference>
<dbReference type="EMBL" id="CP147251">
    <property type="protein sequence ID" value="WYJ75663.1"/>
    <property type="molecule type" value="Genomic_DNA"/>
</dbReference>
<dbReference type="Pfam" id="PF00356">
    <property type="entry name" value="LacI"/>
    <property type="match status" value="1"/>
</dbReference>
<dbReference type="InterPro" id="IPR001387">
    <property type="entry name" value="Cro/C1-type_HTH"/>
</dbReference>
<evidence type="ECO:0000256" key="2">
    <source>
        <dbReference type="ARBA" id="ARBA00023125"/>
    </source>
</evidence>
<gene>
    <name evidence="6" type="ORF">DOK78_000239</name>
</gene>